<organism evidence="4">
    <name type="scientific">Clastoptera arizonana</name>
    <name type="common">Arizona spittle bug</name>
    <dbReference type="NCBI Taxonomy" id="38151"/>
    <lineage>
        <taxon>Eukaryota</taxon>
        <taxon>Metazoa</taxon>
        <taxon>Ecdysozoa</taxon>
        <taxon>Arthropoda</taxon>
        <taxon>Hexapoda</taxon>
        <taxon>Insecta</taxon>
        <taxon>Pterygota</taxon>
        <taxon>Neoptera</taxon>
        <taxon>Paraneoptera</taxon>
        <taxon>Hemiptera</taxon>
        <taxon>Auchenorrhyncha</taxon>
        <taxon>Cercopoidea</taxon>
        <taxon>Clastopteridae</taxon>
        <taxon>Clastoptera</taxon>
    </lineage>
</organism>
<dbReference type="PROSITE" id="PS50009">
    <property type="entry name" value="RASGEF_CAT"/>
    <property type="match status" value="1"/>
</dbReference>
<dbReference type="SUPFAM" id="SSF48366">
    <property type="entry name" value="Ras GEF"/>
    <property type="match status" value="1"/>
</dbReference>
<feature type="domain" description="Ras-GEF" evidence="3">
    <location>
        <begin position="445"/>
        <end position="688"/>
    </location>
</feature>
<name>A0A1B6EA40_9HEMI</name>
<dbReference type="EMBL" id="GEDC01002500">
    <property type="protein sequence ID" value="JAS34798.1"/>
    <property type="molecule type" value="Transcribed_RNA"/>
</dbReference>
<evidence type="ECO:0000256" key="1">
    <source>
        <dbReference type="ARBA" id="ARBA00022658"/>
    </source>
</evidence>
<dbReference type="Gene3D" id="1.10.840.10">
    <property type="entry name" value="Ras guanine-nucleotide exchange factors catalytic domain"/>
    <property type="match status" value="1"/>
</dbReference>
<dbReference type="PANTHER" id="PTHR23113">
    <property type="entry name" value="GUANINE NUCLEOTIDE EXCHANGE FACTOR"/>
    <property type="match status" value="1"/>
</dbReference>
<accession>A0A1B6EA40</accession>
<dbReference type="GO" id="GO:0005085">
    <property type="term" value="F:guanyl-nucleotide exchange factor activity"/>
    <property type="evidence" value="ECO:0007669"/>
    <property type="project" value="UniProtKB-KW"/>
</dbReference>
<dbReference type="SMART" id="SM00147">
    <property type="entry name" value="RasGEF"/>
    <property type="match status" value="1"/>
</dbReference>
<dbReference type="GO" id="GO:0007265">
    <property type="term" value="P:Ras protein signal transduction"/>
    <property type="evidence" value="ECO:0007669"/>
    <property type="project" value="TreeGrafter"/>
</dbReference>
<dbReference type="Pfam" id="PF00617">
    <property type="entry name" value="RasGEF"/>
    <property type="match status" value="1"/>
</dbReference>
<evidence type="ECO:0000256" key="2">
    <source>
        <dbReference type="PROSITE-ProRule" id="PRU00168"/>
    </source>
</evidence>
<dbReference type="PANTHER" id="PTHR23113:SF368">
    <property type="entry name" value="CELL DIVISION CONTROL PROTEIN 25"/>
    <property type="match status" value="1"/>
</dbReference>
<dbReference type="InterPro" id="IPR023578">
    <property type="entry name" value="Ras_GEF_dom_sf"/>
</dbReference>
<keyword evidence="1 2" id="KW-0344">Guanine-nucleotide releasing factor</keyword>
<dbReference type="GO" id="GO:0005886">
    <property type="term" value="C:plasma membrane"/>
    <property type="evidence" value="ECO:0007669"/>
    <property type="project" value="TreeGrafter"/>
</dbReference>
<reference evidence="4" key="1">
    <citation type="submission" date="2015-12" db="EMBL/GenBank/DDBJ databases">
        <title>De novo transcriptome assembly of four potential Pierce s Disease insect vectors from Arizona vineyards.</title>
        <authorList>
            <person name="Tassone E.E."/>
        </authorList>
    </citation>
    <scope>NUCLEOTIDE SEQUENCE</scope>
</reference>
<gene>
    <name evidence="4" type="ORF">g.15942</name>
</gene>
<evidence type="ECO:0000313" key="4">
    <source>
        <dbReference type="EMBL" id="JAS34798.1"/>
    </source>
</evidence>
<dbReference type="AlphaFoldDB" id="A0A1B6EA40"/>
<protein>
    <recommendedName>
        <fullName evidence="3">Ras-GEF domain-containing protein</fullName>
    </recommendedName>
</protein>
<evidence type="ECO:0000259" key="3">
    <source>
        <dbReference type="PROSITE" id="PS50009"/>
    </source>
</evidence>
<sequence>MNTCRIQKLLYSDYSDFEDIVLLESSFAETSKMGRGVRQIQMGLTPTKLILASYNIDPISYKDLSTTSRRRHDPEIDNFEIISAYPVECVNLGVFKKTKRCTLKVRFCNGKVMYLELSGWQEKHILWNMWCDRIKFLNPSDSFTTLSDNSVMTKSSCSTLYVQRSHLSFTKSGHSQLWRHHSKSKSTVTTSGSSCEIVAQQQCNSDERSLESKKSEECNQVNITLLANDGLTKWEDCPKGKKKQHSRRYAISCKPHFGFGLGIWPVTAGDAFSVQMKRAVSAVNLRAEPVDDTLILPLPRQLLKSSVSTDDLTARHCNEEKLNEHYKKSSSVLFWTPGFQYRPRTKRVMYRLVQKQLRVVKGDFPLELDDEYWKIWNTDEYPGSRNIPQMPVYKYYNVPARGDYPVPDNVPISRNSDVYTYLSREMVGLHEAMTLNFDITMWDMNTIVLAHQLIMIDRHLFLKIPVEELDAVLRHKFAPNFSAFMMFSHRTTCLVTTQVIKCITVQTRAHMIVKFIKIASYSDLLRNMQTARNVLCGLQSPAVFRLKHTWEYVRSRYYTKYSIFVELCRQYKDPRLPSFHNTFNSHSASPPSMPCATHIITILLGKMPAFRQKCKRCILADNVYKWKTTDLTNSKAELPSTLRKFFSANQIQTYKDGRGDGFNIRYREPNECKCINSKYNRTNQSVPDSSTLRSAQDFLKAGQEAAINYCLKTNMHAREFLLKAQYKEELDNFYASLRLECD</sequence>
<proteinExistence type="predicted"/>
<dbReference type="InterPro" id="IPR001895">
    <property type="entry name" value="RASGEF_cat_dom"/>
</dbReference>
<dbReference type="InterPro" id="IPR036964">
    <property type="entry name" value="RASGEF_cat_dom_sf"/>
</dbReference>
<dbReference type="InterPro" id="IPR008937">
    <property type="entry name" value="Ras-like_GEF"/>
</dbReference>